<organism evidence="1 2">
    <name type="scientific">Ganoderma sinense ZZ0214-1</name>
    <dbReference type="NCBI Taxonomy" id="1077348"/>
    <lineage>
        <taxon>Eukaryota</taxon>
        <taxon>Fungi</taxon>
        <taxon>Dikarya</taxon>
        <taxon>Basidiomycota</taxon>
        <taxon>Agaricomycotina</taxon>
        <taxon>Agaricomycetes</taxon>
        <taxon>Polyporales</taxon>
        <taxon>Polyporaceae</taxon>
        <taxon>Ganoderma</taxon>
    </lineage>
</organism>
<dbReference type="AlphaFoldDB" id="A0A2G8SH50"/>
<proteinExistence type="predicted"/>
<evidence type="ECO:0000313" key="2">
    <source>
        <dbReference type="Proteomes" id="UP000230002"/>
    </source>
</evidence>
<gene>
    <name evidence="1" type="ORF">GSI_05016</name>
</gene>
<dbReference type="Proteomes" id="UP000230002">
    <property type="component" value="Unassembled WGS sequence"/>
</dbReference>
<keyword evidence="2" id="KW-1185">Reference proteome</keyword>
<reference evidence="1 2" key="1">
    <citation type="journal article" date="2015" name="Sci. Rep.">
        <title>Chromosome-level genome map provides insights into diverse defense mechanisms in the medicinal fungus Ganoderma sinense.</title>
        <authorList>
            <person name="Zhu Y."/>
            <person name="Xu J."/>
            <person name="Sun C."/>
            <person name="Zhou S."/>
            <person name="Xu H."/>
            <person name="Nelson D.R."/>
            <person name="Qian J."/>
            <person name="Song J."/>
            <person name="Luo H."/>
            <person name="Xiang L."/>
            <person name="Li Y."/>
            <person name="Xu Z."/>
            <person name="Ji A."/>
            <person name="Wang L."/>
            <person name="Lu S."/>
            <person name="Hayward A."/>
            <person name="Sun W."/>
            <person name="Li X."/>
            <person name="Schwartz D.C."/>
            <person name="Wang Y."/>
            <person name="Chen S."/>
        </authorList>
    </citation>
    <scope>NUCLEOTIDE SEQUENCE [LARGE SCALE GENOMIC DNA]</scope>
    <source>
        <strain evidence="1 2">ZZ0214-1</strain>
    </source>
</reference>
<protein>
    <submittedName>
        <fullName evidence="1">Uncharacterized protein</fullName>
    </submittedName>
</protein>
<name>A0A2G8SH50_9APHY</name>
<dbReference type="EMBL" id="AYKW01000009">
    <property type="protein sequence ID" value="PIL32898.1"/>
    <property type="molecule type" value="Genomic_DNA"/>
</dbReference>
<comment type="caution">
    <text evidence="1">The sequence shown here is derived from an EMBL/GenBank/DDBJ whole genome shotgun (WGS) entry which is preliminary data.</text>
</comment>
<sequence length="93" mass="10139">MSALDSRGLDEFVVVSKVPLGSAVEQASSYFEKPSRTPATTLMMAFKDKITDRAPFRAQESIPATPAEISMCHGFNVAFERTMAANVDVHSSR</sequence>
<accession>A0A2G8SH50</accession>
<evidence type="ECO:0000313" key="1">
    <source>
        <dbReference type="EMBL" id="PIL32898.1"/>
    </source>
</evidence>